<feature type="region of interest" description="Disordered" evidence="1">
    <location>
        <begin position="232"/>
        <end position="270"/>
    </location>
</feature>
<dbReference type="OrthoDB" id="4948015at2"/>
<feature type="transmembrane region" description="Helical" evidence="2">
    <location>
        <begin position="126"/>
        <end position="149"/>
    </location>
</feature>
<gene>
    <name evidence="3" type="ORF">FQP90_08185</name>
</gene>
<dbReference type="EMBL" id="VNFK01000005">
    <property type="protein sequence ID" value="TVU63962.1"/>
    <property type="molecule type" value="Genomic_DNA"/>
</dbReference>
<keyword evidence="2" id="KW-0812">Transmembrane</keyword>
<feature type="transmembrane region" description="Helical" evidence="2">
    <location>
        <begin position="57"/>
        <end position="75"/>
    </location>
</feature>
<dbReference type="RefSeq" id="WP_144649239.1">
    <property type="nucleotide sequence ID" value="NZ_VNFK01000005.1"/>
</dbReference>
<proteinExistence type="predicted"/>
<feature type="transmembrane region" description="Helical" evidence="2">
    <location>
        <begin position="155"/>
        <end position="172"/>
    </location>
</feature>
<comment type="caution">
    <text evidence="3">The sequence shown here is derived from an EMBL/GenBank/DDBJ whole genome shotgun (WGS) entry which is preliminary data.</text>
</comment>
<keyword evidence="2" id="KW-1133">Transmembrane helix</keyword>
<feature type="compositionally biased region" description="Basic and acidic residues" evidence="1">
    <location>
        <begin position="254"/>
        <end position="270"/>
    </location>
</feature>
<evidence type="ECO:0000256" key="1">
    <source>
        <dbReference type="SAM" id="MobiDB-lite"/>
    </source>
</evidence>
<name>A0A558H4B2_PAENT</name>
<sequence length="270" mass="29219">MRKLNQWSAQIFYGGLIAVITAVFVWMAHSVLLAASLFFAPAVVYAFLLFRVVSRSARASTVMHFAVLLILYSLLSIQDQLGVPVAAAWLLGFIAGAIAGGYTWSGKRPGSEVRRKRERNGEGFTGGWHLALINAACAVVLMGIGIAHLSLQTPTAPVGAVLAGALIAGWALFRFPPSLRTRNVLLLVIPVEFLLLIFVGGNTGQQALPFAWAYGTLAGILLGGRHWSGPKVGEPRPPFNGQALPKRKVRTVRRSQDELKKQGEVPTERR</sequence>
<evidence type="ECO:0000313" key="4">
    <source>
        <dbReference type="Proteomes" id="UP000316500"/>
    </source>
</evidence>
<feature type="transmembrane region" description="Helical" evidence="2">
    <location>
        <begin position="7"/>
        <end position="26"/>
    </location>
</feature>
<feature type="transmembrane region" description="Helical" evidence="2">
    <location>
        <begin position="207"/>
        <end position="224"/>
    </location>
</feature>
<dbReference type="AlphaFoldDB" id="A0A558H4B2"/>
<reference evidence="3 4" key="1">
    <citation type="submission" date="2019-07" db="EMBL/GenBank/DDBJ databases">
        <title>Diversity of Bacteria from Kongsfjorden, Arctic.</title>
        <authorList>
            <person name="Yu Y."/>
        </authorList>
    </citation>
    <scope>NUCLEOTIDE SEQUENCE [LARGE SCALE GENOMIC DNA]</scope>
    <source>
        <strain evidence="3 4">SM1928</strain>
    </source>
</reference>
<evidence type="ECO:0000313" key="3">
    <source>
        <dbReference type="EMBL" id="TVU63962.1"/>
    </source>
</evidence>
<evidence type="ECO:0000256" key="2">
    <source>
        <dbReference type="SAM" id="Phobius"/>
    </source>
</evidence>
<feature type="transmembrane region" description="Helical" evidence="2">
    <location>
        <begin position="184"/>
        <end position="201"/>
    </location>
</feature>
<accession>A0A558H4B2</accession>
<feature type="transmembrane region" description="Helical" evidence="2">
    <location>
        <begin position="32"/>
        <end position="50"/>
    </location>
</feature>
<dbReference type="Proteomes" id="UP000316500">
    <property type="component" value="Unassembled WGS sequence"/>
</dbReference>
<feature type="transmembrane region" description="Helical" evidence="2">
    <location>
        <begin position="81"/>
        <end position="105"/>
    </location>
</feature>
<protein>
    <submittedName>
        <fullName evidence="3">Uncharacterized protein</fullName>
    </submittedName>
</protein>
<keyword evidence="2" id="KW-0472">Membrane</keyword>
<organism evidence="3 4">
    <name type="scientific">Paenarthrobacter nitroguajacolicus</name>
    <name type="common">Arthrobacter nitroguajacolicus</name>
    <dbReference type="NCBI Taxonomy" id="211146"/>
    <lineage>
        <taxon>Bacteria</taxon>
        <taxon>Bacillati</taxon>
        <taxon>Actinomycetota</taxon>
        <taxon>Actinomycetes</taxon>
        <taxon>Micrococcales</taxon>
        <taxon>Micrococcaceae</taxon>
        <taxon>Paenarthrobacter</taxon>
    </lineage>
</organism>